<dbReference type="Pfam" id="PF00746">
    <property type="entry name" value="Gram_pos_anchor"/>
    <property type="match status" value="1"/>
</dbReference>
<reference evidence="10 11" key="1">
    <citation type="submission" date="2023-07" db="EMBL/GenBank/DDBJ databases">
        <title>Genomic Encyclopedia of Type Strains, Phase IV (KMG-IV): sequencing the most valuable type-strain genomes for metagenomic binning, comparative biology and taxonomic classification.</title>
        <authorList>
            <person name="Goeker M."/>
        </authorList>
    </citation>
    <scope>NUCLEOTIDE SEQUENCE [LARGE SCALE GENOMIC DNA]</scope>
    <source>
        <strain evidence="10 11">DSM 17723</strain>
    </source>
</reference>
<evidence type="ECO:0000256" key="3">
    <source>
        <dbReference type="ARBA" id="ARBA00022525"/>
    </source>
</evidence>
<evidence type="ECO:0000259" key="9">
    <source>
        <dbReference type="Pfam" id="PF00746"/>
    </source>
</evidence>
<feature type="chain" id="PRO_5047100022" evidence="8">
    <location>
        <begin position="24"/>
        <end position="568"/>
    </location>
</feature>
<organism evidence="10 11">
    <name type="scientific">Metabacillus niabensis</name>
    <dbReference type="NCBI Taxonomy" id="324854"/>
    <lineage>
        <taxon>Bacteria</taxon>
        <taxon>Bacillati</taxon>
        <taxon>Bacillota</taxon>
        <taxon>Bacilli</taxon>
        <taxon>Bacillales</taxon>
        <taxon>Bacillaceae</taxon>
        <taxon>Metabacillus</taxon>
    </lineage>
</organism>
<evidence type="ECO:0000256" key="7">
    <source>
        <dbReference type="SAM" id="Phobius"/>
    </source>
</evidence>
<keyword evidence="11" id="KW-1185">Reference proteome</keyword>
<dbReference type="RefSeq" id="WP_307190860.1">
    <property type="nucleotide sequence ID" value="NZ_JAUSTZ010000013.1"/>
</dbReference>
<feature type="compositionally biased region" description="Acidic residues" evidence="6">
    <location>
        <begin position="66"/>
        <end position="91"/>
    </location>
</feature>
<name>A0ABT9Z705_9BACI</name>
<feature type="compositionally biased region" description="Polar residues" evidence="6">
    <location>
        <begin position="476"/>
        <end position="532"/>
    </location>
</feature>
<comment type="subcellular location">
    <subcellularLocation>
        <location evidence="1">Secreted</location>
        <location evidence="1">Cell wall</location>
        <topology evidence="1">Peptidoglycan-anchor</topology>
    </subcellularLocation>
</comment>
<keyword evidence="4 8" id="KW-0732">Signal</keyword>
<dbReference type="Proteomes" id="UP001232245">
    <property type="component" value="Unassembled WGS sequence"/>
</dbReference>
<evidence type="ECO:0000256" key="2">
    <source>
        <dbReference type="ARBA" id="ARBA00022512"/>
    </source>
</evidence>
<comment type="caution">
    <text evidence="10">The sequence shown here is derived from an EMBL/GenBank/DDBJ whole genome shotgun (WGS) entry which is preliminary data.</text>
</comment>
<feature type="domain" description="Gram-positive cocci surface proteins LPxTG" evidence="9">
    <location>
        <begin position="529"/>
        <end position="565"/>
    </location>
</feature>
<dbReference type="InterPro" id="IPR019931">
    <property type="entry name" value="LPXTG_anchor"/>
</dbReference>
<feature type="compositionally biased region" description="Acidic residues" evidence="6">
    <location>
        <begin position="101"/>
        <end position="128"/>
    </location>
</feature>
<evidence type="ECO:0000313" key="11">
    <source>
        <dbReference type="Proteomes" id="UP001232245"/>
    </source>
</evidence>
<keyword evidence="7" id="KW-0472">Membrane</keyword>
<gene>
    <name evidence="10" type="ORF">J2S02_004408</name>
</gene>
<evidence type="ECO:0000256" key="6">
    <source>
        <dbReference type="SAM" id="MobiDB-lite"/>
    </source>
</evidence>
<feature type="compositionally biased region" description="Polar residues" evidence="6">
    <location>
        <begin position="459"/>
        <end position="468"/>
    </location>
</feature>
<evidence type="ECO:0000256" key="1">
    <source>
        <dbReference type="ARBA" id="ARBA00004168"/>
    </source>
</evidence>
<feature type="region of interest" description="Disordered" evidence="6">
    <location>
        <begin position="449"/>
        <end position="539"/>
    </location>
</feature>
<keyword evidence="3" id="KW-0964">Secreted</keyword>
<evidence type="ECO:0000256" key="5">
    <source>
        <dbReference type="ARBA" id="ARBA00023088"/>
    </source>
</evidence>
<sequence length="568" mass="59926">MLKKASIVTLGLAVAITPAVSVAAEENSENVEQQAVVDTASEQTTTEAVDVVVPDASTDGSTDSEAVADEPISNEESEAPTEEVPAEEVPAEEAPTAEESAATEDEVTEENTENTEEVEAETPNEEEVVTPPTEEGSTPNDEEVVDENEEEQPELSYEEIVAQMNGSVTGKVSEFDKEKGYYTLTINGSVTNNSEQAITNFYTGVDIPDDIMVLDTDETPQDIYLLTGEETELAIPVGEVKAGETKNISISIPVIGKTSGANLLQDLNGYVIDAEGYLPVGSISGTSNLTFSTMTEATYFEGKAQAVTDFPGLADNQFGMQFGFKVQNLQIENIDNVKIEFIVPKGVTIHEPDSYEEGAIPDALDDFLDGGDLGLGSSRLDLDWNGNTASVNIGAIEAAGGYQGFFSAIGESNLSFEDIKKLQVKITLFSGNEAIESYTTPIELVKYQGNEEEPGNKPGNGTDNGSNTDPDKDNDGGTTPTPIVNKPTPNNSGKGNDPSENNSNNGGQVKGNNDSNIKVTPVANNNSNNEQGGQLPKTAGTNPVGALMGGAIAALGAAILAVRKRLFQ</sequence>
<accession>A0ABT9Z705</accession>
<evidence type="ECO:0000256" key="8">
    <source>
        <dbReference type="SAM" id="SignalP"/>
    </source>
</evidence>
<keyword evidence="7" id="KW-0812">Transmembrane</keyword>
<evidence type="ECO:0000313" key="10">
    <source>
        <dbReference type="EMBL" id="MDQ0228044.1"/>
    </source>
</evidence>
<feature type="signal peptide" evidence="8">
    <location>
        <begin position="1"/>
        <end position="23"/>
    </location>
</feature>
<feature type="region of interest" description="Disordered" evidence="6">
    <location>
        <begin position="25"/>
        <end position="154"/>
    </location>
</feature>
<protein>
    <submittedName>
        <fullName evidence="10">LPXTG-motif cell wall-anchored protein</fullName>
    </submittedName>
</protein>
<keyword evidence="5" id="KW-0572">Peptidoglycan-anchor</keyword>
<dbReference type="EMBL" id="JAUSTZ010000013">
    <property type="protein sequence ID" value="MDQ0228044.1"/>
    <property type="molecule type" value="Genomic_DNA"/>
</dbReference>
<feature type="compositionally biased region" description="Acidic residues" evidence="6">
    <location>
        <begin position="140"/>
        <end position="154"/>
    </location>
</feature>
<proteinExistence type="predicted"/>
<dbReference type="NCBIfam" id="TIGR01167">
    <property type="entry name" value="LPXTG_anchor"/>
    <property type="match status" value="1"/>
</dbReference>
<feature type="transmembrane region" description="Helical" evidence="7">
    <location>
        <begin position="544"/>
        <end position="562"/>
    </location>
</feature>
<keyword evidence="7" id="KW-1133">Transmembrane helix</keyword>
<keyword evidence="2" id="KW-0134">Cell wall</keyword>
<evidence type="ECO:0000256" key="4">
    <source>
        <dbReference type="ARBA" id="ARBA00022729"/>
    </source>
</evidence>